<protein>
    <submittedName>
        <fullName evidence="6">ABC transporter</fullName>
    </submittedName>
</protein>
<keyword evidence="2" id="KW-1003">Cell membrane</keyword>
<dbReference type="Gene3D" id="3.40.50.300">
    <property type="entry name" value="P-loop containing nucleotide triphosphate hydrolases"/>
    <property type="match status" value="1"/>
</dbReference>
<dbReference type="PROSITE" id="PS50893">
    <property type="entry name" value="ABC_TRANSPORTER_2"/>
    <property type="match status" value="1"/>
</dbReference>
<dbReference type="Pfam" id="PF00005">
    <property type="entry name" value="ABC_tran"/>
    <property type="match status" value="1"/>
</dbReference>
<dbReference type="SMART" id="SM00382">
    <property type="entry name" value="AAA"/>
    <property type="match status" value="1"/>
</dbReference>
<dbReference type="GO" id="GO:0016887">
    <property type="term" value="F:ATP hydrolysis activity"/>
    <property type="evidence" value="ECO:0007669"/>
    <property type="project" value="InterPro"/>
</dbReference>
<evidence type="ECO:0000313" key="6">
    <source>
        <dbReference type="EMBL" id="OWQ86225.1"/>
    </source>
</evidence>
<dbReference type="GO" id="GO:0005524">
    <property type="term" value="F:ATP binding"/>
    <property type="evidence" value="ECO:0007669"/>
    <property type="project" value="UniProtKB-KW"/>
</dbReference>
<evidence type="ECO:0000256" key="2">
    <source>
        <dbReference type="ARBA" id="ARBA00022475"/>
    </source>
</evidence>
<sequence length="328" mass="36168">MIEVAGLSKSYWVHRREQHFGAVVASLFRRRTEEVVALRDVHFSIRDGERVGFLGPNGAGKTTLMKVLCGLLHPSGGSARVDGYVPYERAPDYLRRMTMVMGGKSQLIWDLPPADSFEMIRAVYGIPSATFRVTLGELVDLLALGPLMHKPTRQLSLGERMRCEFAAALLHQPKVLFLDEPTIGLDAGMQAAVRDFILAYNRAHGATVLLTSHYMQDVAAICPRVVVINHGTLVYDGDLRDFVRTVKPEKVVSFRWSGSVLPGPLLAAWALRPTPDGRIEARVGNERVPELVRAVMALPEMADLMIEDPSLDDVLREVYGQAGVEAAA</sequence>
<dbReference type="InterPro" id="IPR027417">
    <property type="entry name" value="P-loop_NTPase"/>
</dbReference>
<feature type="domain" description="ABC transporter" evidence="5">
    <location>
        <begin position="22"/>
        <end position="255"/>
    </location>
</feature>
<comment type="caution">
    <text evidence="6">The sequence shown here is derived from an EMBL/GenBank/DDBJ whole genome shotgun (WGS) entry which is preliminary data.</text>
</comment>
<evidence type="ECO:0000256" key="3">
    <source>
        <dbReference type="ARBA" id="ARBA00022741"/>
    </source>
</evidence>
<organism evidence="6 7">
    <name type="scientific">Roseateles aquatilis</name>
    <dbReference type="NCBI Taxonomy" id="431061"/>
    <lineage>
        <taxon>Bacteria</taxon>
        <taxon>Pseudomonadati</taxon>
        <taxon>Pseudomonadota</taxon>
        <taxon>Betaproteobacteria</taxon>
        <taxon>Burkholderiales</taxon>
        <taxon>Sphaerotilaceae</taxon>
        <taxon>Roseateles</taxon>
    </lineage>
</organism>
<reference evidence="6 7" key="1">
    <citation type="journal article" date="2008" name="Int. J. Syst. Evol. Microbiol.">
        <title>Description of Roseateles aquatilis sp. nov. and Roseateles terrae sp. nov., in the class Betaproteobacteria, and emended description of the genus Roseateles.</title>
        <authorList>
            <person name="Gomila M."/>
            <person name="Bowien B."/>
            <person name="Falsen E."/>
            <person name="Moore E.R."/>
            <person name="Lalucat J."/>
        </authorList>
    </citation>
    <scope>NUCLEOTIDE SEQUENCE [LARGE SCALE GENOMIC DNA]</scope>
    <source>
        <strain evidence="6 7">CCUG 48205</strain>
    </source>
</reference>
<dbReference type="SUPFAM" id="SSF52540">
    <property type="entry name" value="P-loop containing nucleoside triphosphate hydrolases"/>
    <property type="match status" value="1"/>
</dbReference>
<keyword evidence="1" id="KW-0813">Transport</keyword>
<keyword evidence="7" id="KW-1185">Reference proteome</keyword>
<accession>A0A246J0Y7</accession>
<dbReference type="InterPro" id="IPR050763">
    <property type="entry name" value="ABC_transporter_ATP-binding"/>
</dbReference>
<dbReference type="OrthoDB" id="9804819at2"/>
<name>A0A246J0Y7_9BURK</name>
<dbReference type="Proteomes" id="UP000197468">
    <property type="component" value="Unassembled WGS sequence"/>
</dbReference>
<keyword evidence="4" id="KW-0067">ATP-binding</keyword>
<dbReference type="PANTHER" id="PTHR42711">
    <property type="entry name" value="ABC TRANSPORTER ATP-BINDING PROTEIN"/>
    <property type="match status" value="1"/>
</dbReference>
<keyword evidence="3" id="KW-0547">Nucleotide-binding</keyword>
<dbReference type="RefSeq" id="WP_088386774.1">
    <property type="nucleotide sequence ID" value="NZ_NIOF01000011.1"/>
</dbReference>
<proteinExistence type="predicted"/>
<dbReference type="InterPro" id="IPR003593">
    <property type="entry name" value="AAA+_ATPase"/>
</dbReference>
<dbReference type="InterPro" id="IPR003439">
    <property type="entry name" value="ABC_transporter-like_ATP-bd"/>
</dbReference>
<evidence type="ECO:0000256" key="1">
    <source>
        <dbReference type="ARBA" id="ARBA00022448"/>
    </source>
</evidence>
<gene>
    <name evidence="6" type="ORF">CDN99_20535</name>
</gene>
<dbReference type="EMBL" id="NIOF01000011">
    <property type="protein sequence ID" value="OWQ86225.1"/>
    <property type="molecule type" value="Genomic_DNA"/>
</dbReference>
<dbReference type="AlphaFoldDB" id="A0A246J0Y7"/>
<keyword evidence="2" id="KW-0472">Membrane</keyword>
<evidence type="ECO:0000256" key="4">
    <source>
        <dbReference type="ARBA" id="ARBA00022840"/>
    </source>
</evidence>
<evidence type="ECO:0000313" key="7">
    <source>
        <dbReference type="Proteomes" id="UP000197468"/>
    </source>
</evidence>
<dbReference type="PANTHER" id="PTHR42711:SF4">
    <property type="entry name" value="ABC TRANSPORTER RELATED"/>
    <property type="match status" value="1"/>
</dbReference>
<evidence type="ECO:0000259" key="5">
    <source>
        <dbReference type="PROSITE" id="PS50893"/>
    </source>
</evidence>